<gene>
    <name evidence="5" type="primary">xseA</name>
    <name evidence="9" type="ORF">HHJ74_06060</name>
    <name evidence="10" type="ORF">HHJ77_02975</name>
</gene>
<dbReference type="GO" id="GO:0005737">
    <property type="term" value="C:cytoplasm"/>
    <property type="evidence" value="ECO:0007669"/>
    <property type="project" value="UniProtKB-SubCell"/>
</dbReference>
<evidence type="ECO:0000313" key="9">
    <source>
        <dbReference type="EMBL" id="NMW93262.1"/>
    </source>
</evidence>
<dbReference type="InterPro" id="IPR003753">
    <property type="entry name" value="Exonuc_VII_L"/>
</dbReference>
<keyword evidence="3 5" id="KW-0378">Hydrolase</keyword>
<evidence type="ECO:0000256" key="3">
    <source>
        <dbReference type="ARBA" id="ARBA00022801"/>
    </source>
</evidence>
<dbReference type="InterPro" id="IPR020579">
    <property type="entry name" value="Exonuc_VII_lsu_C"/>
</dbReference>
<dbReference type="RefSeq" id="WP_004014044.1">
    <property type="nucleotide sequence ID" value="NZ_CAMPNB010000016.1"/>
</dbReference>
<dbReference type="Pfam" id="PF13742">
    <property type="entry name" value="tRNA_anti_2"/>
    <property type="match status" value="1"/>
</dbReference>
<dbReference type="EC" id="3.1.11.6" evidence="5"/>
<protein>
    <recommendedName>
        <fullName evidence="5">Exodeoxyribonuclease 7 large subunit</fullName>
        <ecNumber evidence="5">3.1.11.6</ecNumber>
    </recommendedName>
    <alternativeName>
        <fullName evidence="5">Exodeoxyribonuclease VII large subunit</fullName>
        <shortName evidence="5">Exonuclease VII large subunit</shortName>
    </alternativeName>
</protein>
<organism evidence="10 11">
    <name type="scientific">Mobiluncus mulieris</name>
    <dbReference type="NCBI Taxonomy" id="2052"/>
    <lineage>
        <taxon>Bacteria</taxon>
        <taxon>Bacillati</taxon>
        <taxon>Actinomycetota</taxon>
        <taxon>Actinomycetes</taxon>
        <taxon>Actinomycetales</taxon>
        <taxon>Actinomycetaceae</taxon>
        <taxon>Mobiluncus</taxon>
    </lineage>
</organism>
<evidence type="ECO:0000313" key="10">
    <source>
        <dbReference type="EMBL" id="NMX02922.1"/>
    </source>
</evidence>
<name>A0A378PCR7_9ACTO</name>
<dbReference type="PANTHER" id="PTHR30008">
    <property type="entry name" value="EXODEOXYRIBONUCLEASE 7 LARGE SUBUNIT"/>
    <property type="match status" value="1"/>
</dbReference>
<keyword evidence="1 5" id="KW-0963">Cytoplasm</keyword>
<evidence type="ECO:0000259" key="8">
    <source>
        <dbReference type="Pfam" id="PF13742"/>
    </source>
</evidence>
<sequence length="422" mass="46188">MEDRNERLLAPRALQTTRDNPWPLALLLEKMDEYIDRMAPTWVEAQVIEYNQRPGNRMSFFRAKDLEADMSMQVKAFGNVIAAAGPAMQAGARVVMQVKPDFYTKTGDLSLMAAEIHPAGMGGMLEELERLKQRLAAEGLFSREHKKELPFLPRRVGLICGHKARAQADVKENVWRRWPLMEFEVREVAVQGENCPREVAAAIAELDTVADIDVIVVTRGGGAFEDLLGFSDEGVVRAAFAAQTPIVSAVGHEEDTPLLDFVADFRASTPTDAAKRIVPDCVAESELMERGRQKMRQAVGTRVSAGLEWLQAMRSRPVMQNPGAALEQRRGDIAHGVEIMRARIAEILAVFRQDLAADRATLTAISPRATLERGYAVLRTPGRALITDATTVKKGDLLEAVLARGSLVASVVGANPGAGTAQ</sequence>
<dbReference type="NCBIfam" id="TIGR00237">
    <property type="entry name" value="xseA"/>
    <property type="match status" value="1"/>
</dbReference>
<comment type="subunit">
    <text evidence="5">Heterooligomer composed of large and small subunits.</text>
</comment>
<keyword evidence="2 5" id="KW-0540">Nuclease</keyword>
<keyword evidence="4 5" id="KW-0269">Exonuclease</keyword>
<proteinExistence type="inferred from homology"/>
<evidence type="ECO:0000256" key="2">
    <source>
        <dbReference type="ARBA" id="ARBA00022722"/>
    </source>
</evidence>
<dbReference type="HAMAP" id="MF_00378">
    <property type="entry name" value="Exonuc_7_L"/>
    <property type="match status" value="1"/>
</dbReference>
<dbReference type="Proteomes" id="UP000582487">
    <property type="component" value="Unassembled WGS sequence"/>
</dbReference>
<evidence type="ECO:0000256" key="6">
    <source>
        <dbReference type="RuleBase" id="RU004355"/>
    </source>
</evidence>
<dbReference type="EMBL" id="JABCUS010000005">
    <property type="protein sequence ID" value="NMX02922.1"/>
    <property type="molecule type" value="Genomic_DNA"/>
</dbReference>
<dbReference type="GO" id="GO:0008855">
    <property type="term" value="F:exodeoxyribonuclease VII activity"/>
    <property type="evidence" value="ECO:0007669"/>
    <property type="project" value="UniProtKB-UniRule"/>
</dbReference>
<dbReference type="Proteomes" id="UP000575397">
    <property type="component" value="Unassembled WGS sequence"/>
</dbReference>
<dbReference type="PANTHER" id="PTHR30008:SF0">
    <property type="entry name" value="EXODEOXYRIBONUCLEASE 7 LARGE SUBUNIT"/>
    <property type="match status" value="1"/>
</dbReference>
<evidence type="ECO:0000256" key="4">
    <source>
        <dbReference type="ARBA" id="ARBA00022839"/>
    </source>
</evidence>
<dbReference type="GO" id="GO:0009318">
    <property type="term" value="C:exodeoxyribonuclease VII complex"/>
    <property type="evidence" value="ECO:0007669"/>
    <property type="project" value="UniProtKB-UniRule"/>
</dbReference>
<evidence type="ECO:0000256" key="1">
    <source>
        <dbReference type="ARBA" id="ARBA00022490"/>
    </source>
</evidence>
<dbReference type="CDD" id="cd04489">
    <property type="entry name" value="ExoVII_LU_OBF"/>
    <property type="match status" value="1"/>
</dbReference>
<dbReference type="EMBL" id="JABCUV010000005">
    <property type="protein sequence ID" value="NMW93262.1"/>
    <property type="molecule type" value="Genomic_DNA"/>
</dbReference>
<evidence type="ECO:0000313" key="11">
    <source>
        <dbReference type="Proteomes" id="UP000575397"/>
    </source>
</evidence>
<dbReference type="InterPro" id="IPR025824">
    <property type="entry name" value="OB-fold_nuc-bd_dom"/>
</dbReference>
<dbReference type="GO" id="GO:0006308">
    <property type="term" value="P:DNA catabolic process"/>
    <property type="evidence" value="ECO:0007669"/>
    <property type="project" value="UniProtKB-UniRule"/>
</dbReference>
<feature type="domain" description="Exonuclease VII large subunit C-terminal" evidence="7">
    <location>
        <begin position="140"/>
        <end position="334"/>
    </location>
</feature>
<feature type="domain" description="OB-fold nucleic acid binding" evidence="8">
    <location>
        <begin position="33"/>
        <end position="116"/>
    </location>
</feature>
<comment type="subcellular location">
    <subcellularLocation>
        <location evidence="5 6">Cytoplasm</location>
    </subcellularLocation>
</comment>
<comment type="catalytic activity">
    <reaction evidence="5 6">
        <text>Exonucleolytic cleavage in either 5'- to 3'- or 3'- to 5'-direction to yield nucleoside 5'-phosphates.</text>
        <dbReference type="EC" id="3.1.11.6"/>
    </reaction>
</comment>
<evidence type="ECO:0000313" key="12">
    <source>
        <dbReference type="Proteomes" id="UP000582487"/>
    </source>
</evidence>
<dbReference type="Pfam" id="PF02601">
    <property type="entry name" value="Exonuc_VII_L"/>
    <property type="match status" value="1"/>
</dbReference>
<comment type="similarity">
    <text evidence="5 6">Belongs to the XseA family.</text>
</comment>
<dbReference type="GO" id="GO:0003676">
    <property type="term" value="F:nucleic acid binding"/>
    <property type="evidence" value="ECO:0007669"/>
    <property type="project" value="InterPro"/>
</dbReference>
<reference evidence="11 12" key="1">
    <citation type="submission" date="2020-04" db="EMBL/GenBank/DDBJ databases">
        <title>Antimicrobial susceptibility and clonality of vaginal-derived multi-drug resistant Mobiluncus isolates in China.</title>
        <authorList>
            <person name="Zhang X."/>
        </authorList>
    </citation>
    <scope>NUCLEOTIDE SEQUENCE [LARGE SCALE GENOMIC DNA]</scope>
    <source>
        <strain evidence="10 11">12</strain>
        <strain evidence="9 12">7</strain>
    </source>
</reference>
<accession>A0A378PCR7</accession>
<dbReference type="AlphaFoldDB" id="A0A378PCR7"/>
<evidence type="ECO:0000256" key="5">
    <source>
        <dbReference type="HAMAP-Rule" id="MF_00378"/>
    </source>
</evidence>
<comment type="function">
    <text evidence="5">Bidirectionally degrades single-stranded DNA into large acid-insoluble oligonucleotides, which are then degraded further into small acid-soluble oligonucleotides.</text>
</comment>
<evidence type="ECO:0000259" key="7">
    <source>
        <dbReference type="Pfam" id="PF02601"/>
    </source>
</evidence>
<comment type="caution">
    <text evidence="10">The sequence shown here is derived from an EMBL/GenBank/DDBJ whole genome shotgun (WGS) entry which is preliminary data.</text>
</comment>